<reference evidence="1 2" key="1">
    <citation type="journal article" date="2023" name="Mol. Biol. Evol.">
        <title>Genomics of Secondarily Temperate Adaptation in the Only Non-Antarctic Icefish.</title>
        <authorList>
            <person name="Rivera-Colon A.G."/>
            <person name="Rayamajhi N."/>
            <person name="Minhas B.F."/>
            <person name="Madrigal G."/>
            <person name="Bilyk K.T."/>
            <person name="Yoon V."/>
            <person name="Hune M."/>
            <person name="Gregory S."/>
            <person name="Cheng C.H.C."/>
            <person name="Catchen J.M."/>
        </authorList>
    </citation>
    <scope>NUCLEOTIDE SEQUENCE [LARGE SCALE GENOMIC DNA]</scope>
    <source>
        <strain evidence="1">JC2023a</strain>
    </source>
</reference>
<dbReference type="EMBL" id="JAULUE010002067">
    <property type="protein sequence ID" value="KAK5876627.1"/>
    <property type="molecule type" value="Genomic_DNA"/>
</dbReference>
<accession>A0AAN8B1D4</accession>
<gene>
    <name evidence="1" type="ORF">CesoFtcFv8_025961</name>
</gene>
<keyword evidence="2" id="KW-1185">Reference proteome</keyword>
<dbReference type="Proteomes" id="UP001335648">
    <property type="component" value="Unassembled WGS sequence"/>
</dbReference>
<proteinExistence type="predicted"/>
<dbReference type="AlphaFoldDB" id="A0AAN8B1D4"/>
<evidence type="ECO:0000313" key="1">
    <source>
        <dbReference type="EMBL" id="KAK5876627.1"/>
    </source>
</evidence>
<organism evidence="1 2">
    <name type="scientific">Champsocephalus esox</name>
    <name type="common">pike icefish</name>
    <dbReference type="NCBI Taxonomy" id="159716"/>
    <lineage>
        <taxon>Eukaryota</taxon>
        <taxon>Metazoa</taxon>
        <taxon>Chordata</taxon>
        <taxon>Craniata</taxon>
        <taxon>Vertebrata</taxon>
        <taxon>Euteleostomi</taxon>
        <taxon>Actinopterygii</taxon>
        <taxon>Neopterygii</taxon>
        <taxon>Teleostei</taxon>
        <taxon>Neoteleostei</taxon>
        <taxon>Acanthomorphata</taxon>
        <taxon>Eupercaria</taxon>
        <taxon>Perciformes</taxon>
        <taxon>Notothenioidei</taxon>
        <taxon>Channichthyidae</taxon>
        <taxon>Champsocephalus</taxon>
    </lineage>
</organism>
<comment type="caution">
    <text evidence="1">The sequence shown here is derived from an EMBL/GenBank/DDBJ whole genome shotgun (WGS) entry which is preliminary data.</text>
</comment>
<evidence type="ECO:0000313" key="2">
    <source>
        <dbReference type="Proteomes" id="UP001335648"/>
    </source>
</evidence>
<name>A0AAN8B1D4_9TELE</name>
<sequence length="80" mass="8790">MWLAAQPPLSFTPLYNSTAASPKVEFSFSAPTSFLPPPLLLLLSCSQKRASTMLLEGWSGFFSTPVDSAHVDYIHRMSVN</sequence>
<protein>
    <submittedName>
        <fullName evidence="1">Uncharacterized protein</fullName>
    </submittedName>
</protein>